<dbReference type="EMBL" id="KV604014">
    <property type="protein sequence ID" value="OPL20610.1"/>
    <property type="molecule type" value="Genomic_DNA"/>
</dbReference>
<dbReference type="Pfam" id="PF00059">
    <property type="entry name" value="Lectin_C"/>
    <property type="match status" value="1"/>
</dbReference>
<evidence type="ECO:0000256" key="1">
    <source>
        <dbReference type="ARBA" id="ARBA00023157"/>
    </source>
</evidence>
<keyword evidence="2" id="KW-0732">Signal</keyword>
<proteinExistence type="predicted"/>
<feature type="domain" description="C-type lectin" evidence="3">
    <location>
        <begin position="53"/>
        <end position="167"/>
    </location>
</feature>
<name>A0A3R5WCP5_MYTGA</name>
<reference evidence="4 5" key="1">
    <citation type="journal article" date="2016" name="PLoS ONE">
        <title>A First Insight into the Genome of the Filter-Feeder Mussel Mytilus galloprovincialis.</title>
        <authorList>
            <person name="Murgarella M."/>
            <person name="Puiu D."/>
            <person name="Novoa B."/>
            <person name="Figueras A."/>
            <person name="Posada D."/>
            <person name="Canchaya C."/>
        </authorList>
    </citation>
    <scope>NUCLEOTIDE SEQUENCE [LARGE SCALE GENOMIC DNA]</scope>
    <source>
        <tissue evidence="4">Muscle</tissue>
    </source>
</reference>
<dbReference type="Gene3D" id="3.10.100.10">
    <property type="entry name" value="Mannose-Binding Protein A, subunit A"/>
    <property type="match status" value="1"/>
</dbReference>
<dbReference type="AlphaFoldDB" id="A0A3R5WCP5"/>
<gene>
    <name evidence="4" type="ORF">AM593_08737</name>
</gene>
<feature type="signal peptide" evidence="2">
    <location>
        <begin position="1"/>
        <end position="19"/>
    </location>
</feature>
<dbReference type="InterPro" id="IPR018378">
    <property type="entry name" value="C-type_lectin_CS"/>
</dbReference>
<organism evidence="4 5">
    <name type="scientific">Mytilus galloprovincialis</name>
    <name type="common">Mediterranean mussel</name>
    <dbReference type="NCBI Taxonomy" id="29158"/>
    <lineage>
        <taxon>Eukaryota</taxon>
        <taxon>Metazoa</taxon>
        <taxon>Spiralia</taxon>
        <taxon>Lophotrochozoa</taxon>
        <taxon>Mollusca</taxon>
        <taxon>Bivalvia</taxon>
        <taxon>Autobranchia</taxon>
        <taxon>Pteriomorphia</taxon>
        <taxon>Mytilida</taxon>
        <taxon>Mytiloidea</taxon>
        <taxon>Mytilidae</taxon>
        <taxon>Mytilinae</taxon>
        <taxon>Mytilus</taxon>
    </lineage>
</organism>
<protein>
    <submittedName>
        <fullName evidence="4">Receptor low affinity immunoglobulin epsilon fc</fullName>
    </submittedName>
</protein>
<evidence type="ECO:0000259" key="3">
    <source>
        <dbReference type="PROSITE" id="PS50041"/>
    </source>
</evidence>
<feature type="non-terminal residue" evidence="4">
    <location>
        <position position="1"/>
    </location>
</feature>
<sequence length="180" mass="21214">MVAFTVLFVLALIVVQVCCLPCLSDKSKKIFEKTKKTLDGLEKELEKKEWKTYKDHCYYFGGDPETWFTAEKKCRQIGGYLVKIDDSSENVWLKTQFSKNAHYWIGLTDLREGEFRWVYDQEKAKFTSWNSGEPNNHGGNEDCAVHNYDQDTWFDASCLTSYNWICERNFCKYRLILVLH</sequence>
<dbReference type="PROSITE" id="PS00615">
    <property type="entry name" value="C_TYPE_LECTIN_1"/>
    <property type="match status" value="1"/>
</dbReference>
<dbReference type="InterPro" id="IPR001304">
    <property type="entry name" value="C-type_lectin-like"/>
</dbReference>
<dbReference type="SMART" id="SM00034">
    <property type="entry name" value="CLECT"/>
    <property type="match status" value="1"/>
</dbReference>
<keyword evidence="5" id="KW-1185">Reference proteome</keyword>
<evidence type="ECO:0000313" key="4">
    <source>
        <dbReference type="EMBL" id="OPL20610.1"/>
    </source>
</evidence>
<accession>A0A3R5WCP5</accession>
<dbReference type="Proteomes" id="UP000266721">
    <property type="component" value="Unassembled WGS sequence"/>
</dbReference>
<dbReference type="InterPro" id="IPR016186">
    <property type="entry name" value="C-type_lectin-like/link_sf"/>
</dbReference>
<evidence type="ECO:0000256" key="2">
    <source>
        <dbReference type="SAM" id="SignalP"/>
    </source>
</evidence>
<dbReference type="InterPro" id="IPR016187">
    <property type="entry name" value="CTDL_fold"/>
</dbReference>
<keyword evidence="4" id="KW-0675">Receptor</keyword>
<feature type="chain" id="PRO_5018743847" evidence="2">
    <location>
        <begin position="20"/>
        <end position="180"/>
    </location>
</feature>
<dbReference type="SUPFAM" id="SSF56436">
    <property type="entry name" value="C-type lectin-like"/>
    <property type="match status" value="1"/>
</dbReference>
<dbReference type="PROSITE" id="PS50041">
    <property type="entry name" value="C_TYPE_LECTIN_2"/>
    <property type="match status" value="1"/>
</dbReference>
<keyword evidence="1" id="KW-1015">Disulfide bond</keyword>
<dbReference type="InterPro" id="IPR050111">
    <property type="entry name" value="C-type_lectin/snaclec_domain"/>
</dbReference>
<evidence type="ECO:0000313" key="5">
    <source>
        <dbReference type="Proteomes" id="UP000266721"/>
    </source>
</evidence>
<dbReference type="PANTHER" id="PTHR22803">
    <property type="entry name" value="MANNOSE, PHOSPHOLIPASE, LECTIN RECEPTOR RELATED"/>
    <property type="match status" value="1"/>
</dbReference>